<dbReference type="GeneID" id="20320166"/>
<protein>
    <submittedName>
        <fullName evidence="2">Uncharacterized protein</fullName>
    </submittedName>
</protein>
<dbReference type="EMBL" id="KL596737">
    <property type="protein sequence ID" value="KER26853.1"/>
    <property type="molecule type" value="Genomic_DNA"/>
</dbReference>
<dbReference type="RefSeq" id="XP_009169400.1">
    <property type="nucleotide sequence ID" value="XM_009171136.1"/>
</dbReference>
<reference evidence="2 3" key="1">
    <citation type="submission" date="2013-11" db="EMBL/GenBank/DDBJ databases">
        <title>Opisthorchis viverrini - life in the bile duct.</title>
        <authorList>
            <person name="Young N.D."/>
            <person name="Nagarajan N."/>
            <person name="Lin S.J."/>
            <person name="Korhonen P.K."/>
            <person name="Jex A.R."/>
            <person name="Hall R.S."/>
            <person name="Safavi-Hemami H."/>
            <person name="Kaewkong W."/>
            <person name="Bertrand D."/>
            <person name="Gao S."/>
            <person name="Seet Q."/>
            <person name="Wongkham S."/>
            <person name="Teh B.T."/>
            <person name="Wongkham C."/>
            <person name="Intapan P.M."/>
            <person name="Maleewong W."/>
            <person name="Yang X."/>
            <person name="Hu M."/>
            <person name="Wang Z."/>
            <person name="Hofmann A."/>
            <person name="Sternberg P.W."/>
            <person name="Tan P."/>
            <person name="Wang J."/>
            <person name="Gasser R.B."/>
        </authorList>
    </citation>
    <scope>NUCLEOTIDE SEQUENCE [LARGE SCALE GENOMIC DNA]</scope>
</reference>
<dbReference type="AlphaFoldDB" id="A0A074ZHU1"/>
<dbReference type="CTD" id="20320166"/>
<dbReference type="Proteomes" id="UP000054324">
    <property type="component" value="Unassembled WGS sequence"/>
</dbReference>
<proteinExistence type="predicted"/>
<evidence type="ECO:0000313" key="3">
    <source>
        <dbReference type="Proteomes" id="UP000054324"/>
    </source>
</evidence>
<name>A0A074ZHU1_OPIVI</name>
<sequence>MVSSDKSGPSRRPDNMENGQSSNVLSPEADSDDTQMKSPARSRTNANLLLQIGGVLGTGRHVVSILLGIHK</sequence>
<keyword evidence="3" id="KW-1185">Reference proteome</keyword>
<organism evidence="2 3">
    <name type="scientific">Opisthorchis viverrini</name>
    <name type="common">Southeast Asian liver fluke</name>
    <dbReference type="NCBI Taxonomy" id="6198"/>
    <lineage>
        <taxon>Eukaryota</taxon>
        <taxon>Metazoa</taxon>
        <taxon>Spiralia</taxon>
        <taxon>Lophotrochozoa</taxon>
        <taxon>Platyhelminthes</taxon>
        <taxon>Trematoda</taxon>
        <taxon>Digenea</taxon>
        <taxon>Opisthorchiida</taxon>
        <taxon>Opisthorchiata</taxon>
        <taxon>Opisthorchiidae</taxon>
        <taxon>Opisthorchis</taxon>
    </lineage>
</organism>
<evidence type="ECO:0000313" key="2">
    <source>
        <dbReference type="EMBL" id="KER26853.1"/>
    </source>
</evidence>
<dbReference type="KEGG" id="ovi:T265_05984"/>
<accession>A0A074ZHU1</accession>
<evidence type="ECO:0000256" key="1">
    <source>
        <dbReference type="SAM" id="MobiDB-lite"/>
    </source>
</evidence>
<gene>
    <name evidence="2" type="ORF">T265_05984</name>
</gene>
<feature type="region of interest" description="Disordered" evidence="1">
    <location>
        <begin position="1"/>
        <end position="43"/>
    </location>
</feature>